<dbReference type="CDD" id="cd11386">
    <property type="entry name" value="MCP_signal"/>
    <property type="match status" value="1"/>
</dbReference>
<dbReference type="GO" id="GO:0005886">
    <property type="term" value="C:plasma membrane"/>
    <property type="evidence" value="ECO:0007669"/>
    <property type="project" value="TreeGrafter"/>
</dbReference>
<dbReference type="Gene3D" id="1.10.287.950">
    <property type="entry name" value="Methyl-accepting chemotaxis protein"/>
    <property type="match status" value="1"/>
</dbReference>
<gene>
    <name evidence="8" type="ORF">SAMN05216552_10477</name>
</gene>
<dbReference type="GO" id="GO:0004888">
    <property type="term" value="F:transmembrane signaling receptor activity"/>
    <property type="evidence" value="ECO:0007669"/>
    <property type="project" value="TreeGrafter"/>
</dbReference>
<dbReference type="InterPro" id="IPR051310">
    <property type="entry name" value="MCP_chemotaxis"/>
</dbReference>
<dbReference type="GO" id="GO:0006935">
    <property type="term" value="P:chemotaxis"/>
    <property type="evidence" value="ECO:0007669"/>
    <property type="project" value="TreeGrafter"/>
</dbReference>
<dbReference type="InterPro" id="IPR003660">
    <property type="entry name" value="HAMP_dom"/>
</dbReference>
<dbReference type="CDD" id="cd19411">
    <property type="entry name" value="MCP2201-like_sensor"/>
    <property type="match status" value="1"/>
</dbReference>
<evidence type="ECO:0000256" key="4">
    <source>
        <dbReference type="PROSITE-ProRule" id="PRU00284"/>
    </source>
</evidence>
<keyword evidence="2" id="KW-0488">Methylation</keyword>
<dbReference type="RefSeq" id="WP_218164971.1">
    <property type="nucleotide sequence ID" value="NZ_FPBO01000047.1"/>
</dbReference>
<dbReference type="Proteomes" id="UP000199391">
    <property type="component" value="Unassembled WGS sequence"/>
</dbReference>
<dbReference type="EMBL" id="FPBO01000047">
    <property type="protein sequence ID" value="SFV15612.1"/>
    <property type="molecule type" value="Genomic_DNA"/>
</dbReference>
<evidence type="ECO:0000313" key="9">
    <source>
        <dbReference type="Proteomes" id="UP000199391"/>
    </source>
</evidence>
<keyword evidence="4" id="KW-0807">Transducer</keyword>
<dbReference type="SMART" id="SM00304">
    <property type="entry name" value="HAMP"/>
    <property type="match status" value="1"/>
</dbReference>
<evidence type="ECO:0000256" key="5">
    <source>
        <dbReference type="SAM" id="Phobius"/>
    </source>
</evidence>
<comment type="similarity">
    <text evidence="3">Belongs to the methyl-accepting chemotaxis (MCP) protein family.</text>
</comment>
<name>A0A1I7M0W7_9BURK</name>
<dbReference type="AlphaFoldDB" id="A0A1I7M0W7"/>
<dbReference type="STRING" id="1035707.SAMN05216552_10477"/>
<sequence>MAWLNDFRIRTRLRFGFGVILALLVAVLVTDNVISIKNREHLFDGIAASNVKVELTARMKAAQLEGVVAIRSIGLHTEAAAMNQEQERLKQQRKLYVEARDQLMALGVSEAGKQIFANLARLDRELEAPTSDAIAQALGFNPEAVASLISTRIDPLYRAVLVEMNKLVALQKAEQNQLLANATASGQQLMYVLSVIGLLALVVGIVFSQLITNSIVGPLNAAVAVAKRVAAGDLNSAIQTGGRDEAGDLLQALDEMNRSLIHIVGKVRGGTSTIAQVSQQIATSNQHLSARTEQQASALEQTAASMEELTSTVRQNAGNAQQANRLALDASSVAVKGGDVVSQVVDTMGAINDSSKKIVDIIGVINGIAFQTNILALNAAVEAARAGEQGRGFAVVASEVRNLAQRSAAAAEEIKQLIGASVERVDAGAKLVNQAGATMNDIVDSVRRVTDIMADISNASQEQTAGLEQINQAIAQMDEVTQQNGKLVEEATSAVNSLRDQADGLLQVVRVFSIDQPGGPAPVIELAAARAGAERPAAPRPRIARTG</sequence>
<feature type="transmembrane region" description="Helical" evidence="5">
    <location>
        <begin position="189"/>
        <end position="211"/>
    </location>
</feature>
<dbReference type="SUPFAM" id="SSF58104">
    <property type="entry name" value="Methyl-accepting chemotaxis protein (MCP) signaling domain"/>
    <property type="match status" value="1"/>
</dbReference>
<dbReference type="Pfam" id="PF00672">
    <property type="entry name" value="HAMP"/>
    <property type="match status" value="1"/>
</dbReference>
<dbReference type="Pfam" id="PF00015">
    <property type="entry name" value="MCPsignal"/>
    <property type="match status" value="1"/>
</dbReference>
<reference evidence="9" key="1">
    <citation type="submission" date="2016-10" db="EMBL/GenBank/DDBJ databases">
        <authorList>
            <person name="Varghese N."/>
            <person name="Submissions S."/>
        </authorList>
    </citation>
    <scope>NUCLEOTIDE SEQUENCE [LARGE SCALE GENOMIC DNA]</scope>
    <source>
        <strain evidence="9">CGMCC 1.11014</strain>
    </source>
</reference>
<dbReference type="PANTHER" id="PTHR43531:SF14">
    <property type="entry name" value="METHYL-ACCEPTING CHEMOTAXIS PROTEIN I-RELATED"/>
    <property type="match status" value="1"/>
</dbReference>
<evidence type="ECO:0000313" key="8">
    <source>
        <dbReference type="EMBL" id="SFV15612.1"/>
    </source>
</evidence>
<feature type="domain" description="Methyl-accepting transducer" evidence="6">
    <location>
        <begin position="270"/>
        <end position="499"/>
    </location>
</feature>
<dbReference type="PROSITE" id="PS50885">
    <property type="entry name" value="HAMP"/>
    <property type="match status" value="1"/>
</dbReference>
<evidence type="ECO:0000256" key="2">
    <source>
        <dbReference type="ARBA" id="ARBA00022481"/>
    </source>
</evidence>
<protein>
    <submittedName>
        <fullName evidence="8">Methyl-accepting chemotaxis protein</fullName>
    </submittedName>
</protein>
<evidence type="ECO:0000259" key="6">
    <source>
        <dbReference type="PROSITE" id="PS50111"/>
    </source>
</evidence>
<accession>A0A1I7M0W7</accession>
<comment type="subcellular location">
    <subcellularLocation>
        <location evidence="1">Membrane</location>
    </subcellularLocation>
</comment>
<dbReference type="InterPro" id="IPR047347">
    <property type="entry name" value="YvaQ-like_sensor"/>
</dbReference>
<feature type="domain" description="HAMP" evidence="7">
    <location>
        <begin position="213"/>
        <end position="265"/>
    </location>
</feature>
<dbReference type="FunFam" id="1.10.287.950:FF:000001">
    <property type="entry name" value="Methyl-accepting chemotaxis sensory transducer"/>
    <property type="match status" value="1"/>
</dbReference>
<dbReference type="PANTHER" id="PTHR43531">
    <property type="entry name" value="PROTEIN ICFG"/>
    <property type="match status" value="1"/>
</dbReference>
<dbReference type="GO" id="GO:0007165">
    <property type="term" value="P:signal transduction"/>
    <property type="evidence" value="ECO:0007669"/>
    <property type="project" value="UniProtKB-KW"/>
</dbReference>
<evidence type="ECO:0000259" key="7">
    <source>
        <dbReference type="PROSITE" id="PS50885"/>
    </source>
</evidence>
<organism evidence="8 9">
    <name type="scientific">Pseudoduganella namucuonensis</name>
    <dbReference type="NCBI Taxonomy" id="1035707"/>
    <lineage>
        <taxon>Bacteria</taxon>
        <taxon>Pseudomonadati</taxon>
        <taxon>Pseudomonadota</taxon>
        <taxon>Betaproteobacteria</taxon>
        <taxon>Burkholderiales</taxon>
        <taxon>Oxalobacteraceae</taxon>
        <taxon>Telluria group</taxon>
        <taxon>Pseudoduganella</taxon>
    </lineage>
</organism>
<dbReference type="InterPro" id="IPR004089">
    <property type="entry name" value="MCPsignal_dom"/>
</dbReference>
<dbReference type="PROSITE" id="PS50111">
    <property type="entry name" value="CHEMOTAXIS_TRANSDUC_2"/>
    <property type="match status" value="1"/>
</dbReference>
<evidence type="ECO:0000256" key="1">
    <source>
        <dbReference type="ARBA" id="ARBA00004370"/>
    </source>
</evidence>
<feature type="transmembrane region" description="Helical" evidence="5">
    <location>
        <begin position="15"/>
        <end position="34"/>
    </location>
</feature>
<dbReference type="SMART" id="SM00283">
    <property type="entry name" value="MA"/>
    <property type="match status" value="1"/>
</dbReference>
<keyword evidence="5" id="KW-0472">Membrane</keyword>
<evidence type="ECO:0000256" key="3">
    <source>
        <dbReference type="ARBA" id="ARBA00029447"/>
    </source>
</evidence>
<proteinExistence type="inferred from homology"/>
<keyword evidence="5" id="KW-0812">Transmembrane</keyword>
<keyword evidence="9" id="KW-1185">Reference proteome</keyword>
<keyword evidence="5" id="KW-1133">Transmembrane helix</keyword>